<name>A0A5D2MCS8_GOSTO</name>
<keyword evidence="1" id="KW-0812">Transmembrane</keyword>
<keyword evidence="1" id="KW-0472">Membrane</keyword>
<protein>
    <recommendedName>
        <fullName evidence="4">Transmembrane protein</fullName>
    </recommendedName>
</protein>
<evidence type="ECO:0000313" key="3">
    <source>
        <dbReference type="Proteomes" id="UP000322667"/>
    </source>
</evidence>
<keyword evidence="1" id="KW-1133">Transmembrane helix</keyword>
<evidence type="ECO:0000313" key="2">
    <source>
        <dbReference type="EMBL" id="TYH89173.1"/>
    </source>
</evidence>
<proteinExistence type="predicted"/>
<reference evidence="2 3" key="1">
    <citation type="submission" date="2019-07" db="EMBL/GenBank/DDBJ databases">
        <title>WGS assembly of Gossypium tomentosum.</title>
        <authorList>
            <person name="Chen Z.J."/>
            <person name="Sreedasyam A."/>
            <person name="Ando A."/>
            <person name="Song Q."/>
            <person name="De L."/>
            <person name="Hulse-Kemp A."/>
            <person name="Ding M."/>
            <person name="Ye W."/>
            <person name="Kirkbride R."/>
            <person name="Jenkins J."/>
            <person name="Plott C."/>
            <person name="Lovell J."/>
            <person name="Lin Y.-M."/>
            <person name="Vaughn R."/>
            <person name="Liu B."/>
            <person name="Li W."/>
            <person name="Simpson S."/>
            <person name="Scheffler B."/>
            <person name="Saski C."/>
            <person name="Grover C."/>
            <person name="Hu G."/>
            <person name="Conover J."/>
            <person name="Carlson J."/>
            <person name="Shu S."/>
            <person name="Boston L."/>
            <person name="Williams M."/>
            <person name="Peterson D."/>
            <person name="Mcgee K."/>
            <person name="Jones D."/>
            <person name="Wendel J."/>
            <person name="Stelly D."/>
            <person name="Grimwood J."/>
            <person name="Schmutz J."/>
        </authorList>
    </citation>
    <scope>NUCLEOTIDE SEQUENCE [LARGE SCALE GENOMIC DNA]</scope>
    <source>
        <strain evidence="2">7179.01</strain>
    </source>
</reference>
<organism evidence="2 3">
    <name type="scientific">Gossypium tomentosum</name>
    <name type="common">Hawaiian cotton</name>
    <name type="synonym">Gossypium sandvicense</name>
    <dbReference type="NCBI Taxonomy" id="34277"/>
    <lineage>
        <taxon>Eukaryota</taxon>
        <taxon>Viridiplantae</taxon>
        <taxon>Streptophyta</taxon>
        <taxon>Embryophyta</taxon>
        <taxon>Tracheophyta</taxon>
        <taxon>Spermatophyta</taxon>
        <taxon>Magnoliopsida</taxon>
        <taxon>eudicotyledons</taxon>
        <taxon>Gunneridae</taxon>
        <taxon>Pentapetalae</taxon>
        <taxon>rosids</taxon>
        <taxon>malvids</taxon>
        <taxon>Malvales</taxon>
        <taxon>Malvaceae</taxon>
        <taxon>Malvoideae</taxon>
        <taxon>Gossypium</taxon>
    </lineage>
</organism>
<feature type="transmembrane region" description="Helical" evidence="1">
    <location>
        <begin position="56"/>
        <end position="74"/>
    </location>
</feature>
<accession>A0A5D2MCS8</accession>
<dbReference type="EMBL" id="CM017623">
    <property type="protein sequence ID" value="TYH89173.1"/>
    <property type="molecule type" value="Genomic_DNA"/>
</dbReference>
<evidence type="ECO:0000256" key="1">
    <source>
        <dbReference type="SAM" id="Phobius"/>
    </source>
</evidence>
<evidence type="ECO:0008006" key="4">
    <source>
        <dbReference type="Google" id="ProtNLM"/>
    </source>
</evidence>
<dbReference type="Proteomes" id="UP000322667">
    <property type="component" value="Chromosome D01"/>
</dbReference>
<gene>
    <name evidence="2" type="ORF">ES332_D01G240400v1</name>
</gene>
<sequence length="75" mass="8220">MTLPFAMAKKSKTPIFSGFSTPRLKKHRFLSKSAPPPQKGTDMAAHVEEVARRASTVAACGGCLWLLLGFYFFVS</sequence>
<dbReference type="AlphaFoldDB" id="A0A5D2MCS8"/>
<keyword evidence="3" id="KW-1185">Reference proteome</keyword>